<feature type="compositionally biased region" description="Basic and acidic residues" evidence="1">
    <location>
        <begin position="84"/>
        <end position="99"/>
    </location>
</feature>
<comment type="caution">
    <text evidence="2">The sequence shown here is derived from an EMBL/GenBank/DDBJ whole genome shotgun (WGS) entry which is preliminary data.</text>
</comment>
<proteinExistence type="predicted"/>
<dbReference type="AlphaFoldDB" id="A0A560JMN9"/>
<dbReference type="OrthoDB" id="8253770at2"/>
<evidence type="ECO:0000256" key="1">
    <source>
        <dbReference type="SAM" id="MobiDB-lite"/>
    </source>
</evidence>
<keyword evidence="3" id="KW-1185">Reference proteome</keyword>
<gene>
    <name evidence="2" type="ORF">FBZ95_106147</name>
</gene>
<evidence type="ECO:0000313" key="2">
    <source>
        <dbReference type="EMBL" id="TWB72432.1"/>
    </source>
</evidence>
<organism evidence="2 3">
    <name type="scientific">Bradyrhizobium sacchari</name>
    <dbReference type="NCBI Taxonomy" id="1399419"/>
    <lineage>
        <taxon>Bacteria</taxon>
        <taxon>Pseudomonadati</taxon>
        <taxon>Pseudomonadota</taxon>
        <taxon>Alphaproteobacteria</taxon>
        <taxon>Hyphomicrobiales</taxon>
        <taxon>Nitrobacteraceae</taxon>
        <taxon>Bradyrhizobium</taxon>
    </lineage>
</organism>
<name>A0A560JMN9_9BRAD</name>
<reference evidence="2 3" key="1">
    <citation type="submission" date="2019-06" db="EMBL/GenBank/DDBJ databases">
        <title>Genomic Encyclopedia of Type Strains, Phase IV (KMG-V): Genome sequencing to study the core and pangenomes of soil and plant-associated prokaryotes.</title>
        <authorList>
            <person name="Whitman W."/>
        </authorList>
    </citation>
    <scope>NUCLEOTIDE SEQUENCE [LARGE SCALE GENOMIC DNA]</scope>
    <source>
        <strain evidence="2 3">BR 10556</strain>
    </source>
</reference>
<dbReference type="Proteomes" id="UP000315914">
    <property type="component" value="Unassembled WGS sequence"/>
</dbReference>
<protein>
    <submittedName>
        <fullName evidence="2">Uncharacterized protein</fullName>
    </submittedName>
</protein>
<dbReference type="EMBL" id="VITW01000006">
    <property type="protein sequence ID" value="TWB72432.1"/>
    <property type="molecule type" value="Genomic_DNA"/>
</dbReference>
<feature type="region of interest" description="Disordered" evidence="1">
    <location>
        <begin position="75"/>
        <end position="99"/>
    </location>
</feature>
<evidence type="ECO:0000313" key="3">
    <source>
        <dbReference type="Proteomes" id="UP000315914"/>
    </source>
</evidence>
<sequence length="99" mass="11007">MGGRSMVAKILRDELASIGIQSLTIQESESIAAHIFERISDPELELHMTFPLPRSRLAFAIFLLCSFDTRRASIKRPRGQTSADNDHARGERVEVAVAV</sequence>
<accession>A0A560JMN9</accession>